<dbReference type="EMBL" id="JZKH01000012">
    <property type="protein sequence ID" value="KJS62438.1"/>
    <property type="molecule type" value="Genomic_DNA"/>
</dbReference>
<keyword evidence="2" id="KW-1185">Reference proteome</keyword>
<dbReference type="Proteomes" id="UP000033699">
    <property type="component" value="Unassembled WGS sequence"/>
</dbReference>
<accession>A0A0F2TGU6</accession>
<sequence length="69" mass="7114">MPGTDLPCRARGVPAGTPAVDERFEAAAARPVRNGEAGANCVTVDGELFGRYLAGFEEPVGEGEQVLAP</sequence>
<name>A0A0F2TGU6_STRR3</name>
<evidence type="ECO:0000313" key="2">
    <source>
        <dbReference type="Proteomes" id="UP000033699"/>
    </source>
</evidence>
<dbReference type="AlphaFoldDB" id="A0A0F2TGU6"/>
<proteinExistence type="predicted"/>
<comment type="caution">
    <text evidence="1">The sequence shown here is derived from an EMBL/GenBank/DDBJ whole genome shotgun (WGS) entry which is preliminary data.</text>
</comment>
<dbReference type="PATRIC" id="fig|359131.3.peg.860"/>
<gene>
    <name evidence="1" type="ORF">VM95_08570</name>
</gene>
<evidence type="ECO:0000313" key="1">
    <source>
        <dbReference type="EMBL" id="KJS62438.1"/>
    </source>
</evidence>
<organism evidence="1 2">
    <name type="scientific">Streptomyces rubellomurinus (strain ATCC 31215)</name>
    <dbReference type="NCBI Taxonomy" id="359131"/>
    <lineage>
        <taxon>Bacteria</taxon>
        <taxon>Bacillati</taxon>
        <taxon>Actinomycetota</taxon>
        <taxon>Actinomycetes</taxon>
        <taxon>Kitasatosporales</taxon>
        <taxon>Streptomycetaceae</taxon>
        <taxon>Streptomyces</taxon>
    </lineage>
</organism>
<reference evidence="1 2" key="1">
    <citation type="submission" date="2015-02" db="EMBL/GenBank/DDBJ databases">
        <authorList>
            <person name="Ju K.-S."/>
            <person name="Doroghazi J.R."/>
            <person name="Metcalf W."/>
        </authorList>
    </citation>
    <scope>NUCLEOTIDE SEQUENCE [LARGE SCALE GENOMIC DNA]</scope>
    <source>
        <strain evidence="1 2">ATCC 31215</strain>
    </source>
</reference>
<protein>
    <submittedName>
        <fullName evidence="1">Uncharacterized protein</fullName>
    </submittedName>
</protein>